<dbReference type="WBParaSite" id="DME_0000730701-mRNA-1">
    <property type="protein sequence ID" value="DME_0000730701-mRNA-1"/>
    <property type="gene ID" value="DME_0000730701"/>
</dbReference>
<reference evidence="7 9" key="2">
    <citation type="submission" date="2018-11" db="EMBL/GenBank/DDBJ databases">
        <authorList>
            <consortium name="Pathogen Informatics"/>
        </authorList>
    </citation>
    <scope>NUCLEOTIDE SEQUENCE [LARGE SCALE GENOMIC DNA]</scope>
</reference>
<feature type="transmembrane region" description="Helical" evidence="5">
    <location>
        <begin position="383"/>
        <end position="403"/>
    </location>
</feature>
<dbReference type="EMBL" id="UYYG01001197">
    <property type="protein sequence ID" value="VDN59970.1"/>
    <property type="molecule type" value="Genomic_DNA"/>
</dbReference>
<keyword evidence="9" id="KW-1185">Reference proteome</keyword>
<evidence type="ECO:0000259" key="6">
    <source>
        <dbReference type="PROSITE" id="PS50850"/>
    </source>
</evidence>
<evidence type="ECO:0000313" key="9">
    <source>
        <dbReference type="Proteomes" id="UP000274756"/>
    </source>
</evidence>
<gene>
    <name evidence="7" type="ORF">DME_LOCUS9943</name>
</gene>
<feature type="transmembrane region" description="Helical" evidence="5">
    <location>
        <begin position="49"/>
        <end position="69"/>
    </location>
</feature>
<dbReference type="Proteomes" id="UP000274756">
    <property type="component" value="Unassembled WGS sequence"/>
</dbReference>
<evidence type="ECO:0000313" key="8">
    <source>
        <dbReference type="Proteomes" id="UP000038040"/>
    </source>
</evidence>
<evidence type="ECO:0000256" key="1">
    <source>
        <dbReference type="ARBA" id="ARBA00004141"/>
    </source>
</evidence>
<feature type="domain" description="Major facilitator superfamily (MFS) profile" evidence="6">
    <location>
        <begin position="48"/>
        <end position="464"/>
    </location>
</feature>
<feature type="transmembrane region" description="Helical" evidence="5">
    <location>
        <begin position="230"/>
        <end position="249"/>
    </location>
</feature>
<dbReference type="CDD" id="cd17317">
    <property type="entry name" value="MFS_SLC22"/>
    <property type="match status" value="1"/>
</dbReference>
<name>A0A0N4UI87_DRAME</name>
<feature type="transmembrane region" description="Helical" evidence="5">
    <location>
        <begin position="423"/>
        <end position="446"/>
    </location>
</feature>
<evidence type="ECO:0000256" key="3">
    <source>
        <dbReference type="ARBA" id="ARBA00022989"/>
    </source>
</evidence>
<organism evidence="8 10">
    <name type="scientific">Dracunculus medinensis</name>
    <name type="common">Guinea worm</name>
    <dbReference type="NCBI Taxonomy" id="318479"/>
    <lineage>
        <taxon>Eukaryota</taxon>
        <taxon>Metazoa</taxon>
        <taxon>Ecdysozoa</taxon>
        <taxon>Nematoda</taxon>
        <taxon>Chromadorea</taxon>
        <taxon>Rhabditida</taxon>
        <taxon>Spirurina</taxon>
        <taxon>Dracunculoidea</taxon>
        <taxon>Dracunculidae</taxon>
        <taxon>Dracunculus</taxon>
    </lineage>
</organism>
<dbReference type="InterPro" id="IPR036259">
    <property type="entry name" value="MFS_trans_sf"/>
</dbReference>
<evidence type="ECO:0000256" key="4">
    <source>
        <dbReference type="ARBA" id="ARBA00023136"/>
    </source>
</evidence>
<dbReference type="Proteomes" id="UP000038040">
    <property type="component" value="Unplaced"/>
</dbReference>
<proteinExistence type="predicted"/>
<evidence type="ECO:0000256" key="2">
    <source>
        <dbReference type="ARBA" id="ARBA00022692"/>
    </source>
</evidence>
<accession>A0A0N4UI87</accession>
<feature type="transmembrane region" description="Helical" evidence="5">
    <location>
        <begin position="203"/>
        <end position="224"/>
    </location>
</feature>
<keyword evidence="3 5" id="KW-1133">Transmembrane helix</keyword>
<dbReference type="PROSITE" id="PS50850">
    <property type="entry name" value="MFS"/>
    <property type="match status" value="1"/>
</dbReference>
<dbReference type="Pfam" id="PF00083">
    <property type="entry name" value="Sugar_tr"/>
    <property type="match status" value="1"/>
</dbReference>
<reference evidence="10" key="1">
    <citation type="submission" date="2017-02" db="UniProtKB">
        <authorList>
            <consortium name="WormBaseParasite"/>
        </authorList>
    </citation>
    <scope>IDENTIFICATION</scope>
</reference>
<dbReference type="OrthoDB" id="5296287at2759"/>
<dbReference type="STRING" id="318479.A0A0N4UI87"/>
<protein>
    <submittedName>
        <fullName evidence="10">MFS domain-containing protein</fullName>
    </submittedName>
</protein>
<dbReference type="PANTHER" id="PTHR24064">
    <property type="entry name" value="SOLUTE CARRIER FAMILY 22 MEMBER"/>
    <property type="match status" value="1"/>
</dbReference>
<dbReference type="GO" id="GO:0022857">
    <property type="term" value="F:transmembrane transporter activity"/>
    <property type="evidence" value="ECO:0007669"/>
    <property type="project" value="InterPro"/>
</dbReference>
<dbReference type="InterPro" id="IPR005828">
    <property type="entry name" value="MFS_sugar_transport-like"/>
</dbReference>
<feature type="transmembrane region" description="Helical" evidence="5">
    <location>
        <begin position="327"/>
        <end position="344"/>
    </location>
</feature>
<dbReference type="Gene3D" id="1.20.1250.20">
    <property type="entry name" value="MFS general substrate transporter like domains"/>
    <property type="match status" value="1"/>
</dbReference>
<keyword evidence="4 5" id="KW-0472">Membrane</keyword>
<dbReference type="SUPFAM" id="SSF103473">
    <property type="entry name" value="MFS general substrate transporter"/>
    <property type="match status" value="1"/>
</dbReference>
<feature type="transmembrane region" description="Helical" evidence="5">
    <location>
        <begin position="144"/>
        <end position="167"/>
    </location>
</feature>
<dbReference type="AlphaFoldDB" id="A0A0N4UI87"/>
<comment type="subcellular location">
    <subcellularLocation>
        <location evidence="1">Membrane</location>
        <topology evidence="1">Multi-pass membrane protein</topology>
    </subcellularLocation>
</comment>
<feature type="transmembrane region" description="Helical" evidence="5">
    <location>
        <begin position="356"/>
        <end position="376"/>
    </location>
</feature>
<keyword evidence="2 5" id="KW-0812">Transmembrane</keyword>
<dbReference type="InterPro" id="IPR020846">
    <property type="entry name" value="MFS_dom"/>
</dbReference>
<feature type="transmembrane region" description="Helical" evidence="5">
    <location>
        <begin position="173"/>
        <end position="191"/>
    </location>
</feature>
<sequence length="469" mass="52063">MNATVLPPILPNANTEGSQCGENFIDETCNIADVNADHVLDRIGSRNRFILFTTSILSFGWAVGAMPLMNSAFIISTKLCSNTTDDLAETGESCDDRTTVTGDFGLEDDRKYLADWTTSMFMMGNMVGASTLPYFSDRIGRRPILIISLIILGITGCVSSFAPNIYLFTAGRFFQGFFMPGVCLVGWVLGYECIPVSLRGFATLMYGLMWVVGYCAIAPLAYFLRNWRALLIASTFPSVIVGIIYFFVIPESLHYIIAKKKDRRAIAWIRNASKHRQSRMTKQNEEELVDCLKAMSSESRENDGRTSDTLIYFGLSLYSTKLAGNKYWNYVLSGLIELPAYLLAPPMLESFGRKPIVVWTHTLTAAMLIGIVFIPAEMNWISSLLWLVGKFAISCSFMCMFVYASEIFPTTIRNICIGLCSLLARIGGIAAPYVGLLVGISYLILFNIRILSSTKKPIIKTSSKKSLKS</sequence>
<evidence type="ECO:0000313" key="7">
    <source>
        <dbReference type="EMBL" id="VDN59970.1"/>
    </source>
</evidence>
<evidence type="ECO:0000313" key="10">
    <source>
        <dbReference type="WBParaSite" id="DME_0000730701-mRNA-1"/>
    </source>
</evidence>
<evidence type="ECO:0000256" key="5">
    <source>
        <dbReference type="SAM" id="Phobius"/>
    </source>
</evidence>
<dbReference type="GO" id="GO:0016020">
    <property type="term" value="C:membrane"/>
    <property type="evidence" value="ECO:0007669"/>
    <property type="project" value="UniProtKB-SubCell"/>
</dbReference>